<dbReference type="InterPro" id="IPR003439">
    <property type="entry name" value="ABC_transporter-like_ATP-bd"/>
</dbReference>
<comment type="subcellular location">
    <subcellularLocation>
        <location evidence="1">Cell inner membrane</location>
        <topology evidence="1">Peripheral membrane protein</topology>
    </subcellularLocation>
</comment>
<dbReference type="InterPro" id="IPR013563">
    <property type="entry name" value="Oligopep_ABC_C"/>
</dbReference>
<dbReference type="PANTHER" id="PTHR43297">
    <property type="entry name" value="OLIGOPEPTIDE TRANSPORT ATP-BINDING PROTEIN APPD"/>
    <property type="match status" value="1"/>
</dbReference>
<dbReference type="Pfam" id="PF00005">
    <property type="entry name" value="ABC_tran"/>
    <property type="match status" value="1"/>
</dbReference>
<evidence type="ECO:0000313" key="12">
    <source>
        <dbReference type="Proteomes" id="UP001595976"/>
    </source>
</evidence>
<dbReference type="Gene3D" id="3.40.50.300">
    <property type="entry name" value="P-loop containing nucleotide triphosphate hydrolases"/>
    <property type="match status" value="1"/>
</dbReference>
<dbReference type="SUPFAM" id="SSF52540">
    <property type="entry name" value="P-loop containing nucleoside triphosphate hydrolases"/>
    <property type="match status" value="1"/>
</dbReference>
<protein>
    <submittedName>
        <fullName evidence="11">ABC transporter ATP-binding protein</fullName>
    </submittedName>
</protein>
<dbReference type="PROSITE" id="PS00211">
    <property type="entry name" value="ABC_TRANSPORTER_1"/>
    <property type="match status" value="1"/>
</dbReference>
<keyword evidence="9" id="KW-0472">Membrane</keyword>
<keyword evidence="5" id="KW-0997">Cell inner membrane</keyword>
<name>A0ABW0F2X2_9HYPH</name>
<gene>
    <name evidence="11" type="ORF">ACFPK2_09350</name>
</gene>
<feature type="domain" description="ABC transporter" evidence="10">
    <location>
        <begin position="1"/>
        <end position="201"/>
    </location>
</feature>
<keyword evidence="7 11" id="KW-0067">ATP-binding</keyword>
<keyword evidence="3" id="KW-0813">Transport</keyword>
<evidence type="ECO:0000256" key="5">
    <source>
        <dbReference type="ARBA" id="ARBA00022519"/>
    </source>
</evidence>
<dbReference type="CDD" id="cd03257">
    <property type="entry name" value="ABC_NikE_OppD_transporters"/>
    <property type="match status" value="1"/>
</dbReference>
<reference evidence="12" key="1">
    <citation type="journal article" date="2019" name="Int. J. Syst. Evol. Microbiol.">
        <title>The Global Catalogue of Microorganisms (GCM) 10K type strain sequencing project: providing services to taxonomists for standard genome sequencing and annotation.</title>
        <authorList>
            <consortium name="The Broad Institute Genomics Platform"/>
            <consortium name="The Broad Institute Genome Sequencing Center for Infectious Disease"/>
            <person name="Wu L."/>
            <person name="Ma J."/>
        </authorList>
    </citation>
    <scope>NUCLEOTIDE SEQUENCE [LARGE SCALE GENOMIC DNA]</scope>
    <source>
        <strain evidence="12">CGMCC 1.15643</strain>
    </source>
</reference>
<accession>A0ABW0F2X2</accession>
<sequence length="274" mass="29630">MGLVPHPGRIEAGEIRFEGRNLLTLSPAEMRHMRGRQIAFVFQEARRALDPTATVGSQVMEAAMLGRGIKAREARELSIATLKSVGLADAERLMSSYSFELSGGMAQRAMIGMAIVGGARLVIADEPTSALDVSIQSQILRLLRDVREKTGSSLILITHDLGVAAENCDRVAVMYAGQIVEIARAETLFRQPAHPYTERLLKALPIPGHDALISIPGSVPDLISPPRGCRFANRCDRAIASCMQAAPALEEVDHGHRVACYRPTTPTSSTERGI</sequence>
<evidence type="ECO:0000313" key="11">
    <source>
        <dbReference type="EMBL" id="MFC5293193.1"/>
    </source>
</evidence>
<evidence type="ECO:0000256" key="3">
    <source>
        <dbReference type="ARBA" id="ARBA00022448"/>
    </source>
</evidence>
<dbReference type="Proteomes" id="UP001595976">
    <property type="component" value="Unassembled WGS sequence"/>
</dbReference>
<dbReference type="PANTHER" id="PTHR43297:SF14">
    <property type="entry name" value="ATPASE AAA-TYPE CORE DOMAIN-CONTAINING PROTEIN"/>
    <property type="match status" value="1"/>
</dbReference>
<dbReference type="NCBIfam" id="TIGR01727">
    <property type="entry name" value="oligo_HPY"/>
    <property type="match status" value="1"/>
</dbReference>
<comment type="caution">
    <text evidence="11">The sequence shown here is derived from an EMBL/GenBank/DDBJ whole genome shotgun (WGS) entry which is preliminary data.</text>
</comment>
<keyword evidence="8" id="KW-1278">Translocase</keyword>
<evidence type="ECO:0000256" key="1">
    <source>
        <dbReference type="ARBA" id="ARBA00004417"/>
    </source>
</evidence>
<comment type="similarity">
    <text evidence="2">Belongs to the ABC transporter superfamily.</text>
</comment>
<evidence type="ECO:0000259" key="10">
    <source>
        <dbReference type="PROSITE" id="PS50893"/>
    </source>
</evidence>
<proteinExistence type="inferred from homology"/>
<evidence type="ECO:0000256" key="9">
    <source>
        <dbReference type="ARBA" id="ARBA00023136"/>
    </source>
</evidence>
<evidence type="ECO:0000256" key="2">
    <source>
        <dbReference type="ARBA" id="ARBA00005417"/>
    </source>
</evidence>
<evidence type="ECO:0000256" key="6">
    <source>
        <dbReference type="ARBA" id="ARBA00022741"/>
    </source>
</evidence>
<dbReference type="GO" id="GO:0005524">
    <property type="term" value="F:ATP binding"/>
    <property type="evidence" value="ECO:0007669"/>
    <property type="project" value="UniProtKB-KW"/>
</dbReference>
<evidence type="ECO:0000256" key="4">
    <source>
        <dbReference type="ARBA" id="ARBA00022475"/>
    </source>
</evidence>
<keyword evidence="4" id="KW-1003">Cell membrane</keyword>
<dbReference type="EMBL" id="JBHSLI010000003">
    <property type="protein sequence ID" value="MFC5293193.1"/>
    <property type="molecule type" value="Genomic_DNA"/>
</dbReference>
<dbReference type="Pfam" id="PF08352">
    <property type="entry name" value="oligo_HPY"/>
    <property type="match status" value="1"/>
</dbReference>
<evidence type="ECO:0000256" key="8">
    <source>
        <dbReference type="ARBA" id="ARBA00022967"/>
    </source>
</evidence>
<evidence type="ECO:0000256" key="7">
    <source>
        <dbReference type="ARBA" id="ARBA00022840"/>
    </source>
</evidence>
<dbReference type="InterPro" id="IPR050388">
    <property type="entry name" value="ABC_Ni/Peptide_Import"/>
</dbReference>
<organism evidence="11 12">
    <name type="scientific">Bosea minatitlanensis</name>
    <dbReference type="NCBI Taxonomy" id="128782"/>
    <lineage>
        <taxon>Bacteria</taxon>
        <taxon>Pseudomonadati</taxon>
        <taxon>Pseudomonadota</taxon>
        <taxon>Alphaproteobacteria</taxon>
        <taxon>Hyphomicrobiales</taxon>
        <taxon>Boseaceae</taxon>
        <taxon>Bosea</taxon>
    </lineage>
</organism>
<dbReference type="PROSITE" id="PS50893">
    <property type="entry name" value="ABC_TRANSPORTER_2"/>
    <property type="match status" value="1"/>
</dbReference>
<keyword evidence="6" id="KW-0547">Nucleotide-binding</keyword>
<dbReference type="InterPro" id="IPR017871">
    <property type="entry name" value="ABC_transporter-like_CS"/>
</dbReference>
<keyword evidence="12" id="KW-1185">Reference proteome</keyword>
<dbReference type="RefSeq" id="WP_260348957.1">
    <property type="nucleotide sequence ID" value="NZ_JAOAOS010000006.1"/>
</dbReference>
<dbReference type="InterPro" id="IPR027417">
    <property type="entry name" value="P-loop_NTPase"/>
</dbReference>